<protein>
    <submittedName>
        <fullName evidence="1">Uncharacterized protein</fullName>
    </submittedName>
</protein>
<evidence type="ECO:0000313" key="1">
    <source>
        <dbReference type="EMBL" id="GGR85404.1"/>
    </source>
</evidence>
<accession>A0ABQ2S0K0</accession>
<dbReference type="EMBL" id="BMQN01000001">
    <property type="protein sequence ID" value="GGR85404.1"/>
    <property type="molecule type" value="Genomic_DNA"/>
</dbReference>
<gene>
    <name evidence="1" type="ORF">GCM10008960_10570</name>
</gene>
<keyword evidence="2" id="KW-1185">Reference proteome</keyword>
<proteinExistence type="predicted"/>
<evidence type="ECO:0000313" key="2">
    <source>
        <dbReference type="Proteomes" id="UP000644548"/>
    </source>
</evidence>
<dbReference type="Proteomes" id="UP000644548">
    <property type="component" value="Unassembled WGS sequence"/>
</dbReference>
<organism evidence="1 2">
    <name type="scientific">Deinococcus sedimenti</name>
    <dbReference type="NCBI Taxonomy" id="1867090"/>
    <lineage>
        <taxon>Bacteria</taxon>
        <taxon>Thermotogati</taxon>
        <taxon>Deinococcota</taxon>
        <taxon>Deinococci</taxon>
        <taxon>Deinococcales</taxon>
        <taxon>Deinococcaceae</taxon>
        <taxon>Deinococcus</taxon>
    </lineage>
</organism>
<comment type="caution">
    <text evidence="1">The sequence shown here is derived from an EMBL/GenBank/DDBJ whole genome shotgun (WGS) entry which is preliminary data.</text>
</comment>
<name>A0ABQ2S0K0_9DEIO</name>
<sequence length="61" mass="6635">MLLGETVPAAPRGRQRTGPVWGAAILPQVSRDAPYTQKGQPPVTGELAPRDTWIHSGIQFR</sequence>
<reference evidence="2" key="1">
    <citation type="journal article" date="2019" name="Int. J. Syst. Evol. Microbiol.">
        <title>The Global Catalogue of Microorganisms (GCM) 10K type strain sequencing project: providing services to taxonomists for standard genome sequencing and annotation.</title>
        <authorList>
            <consortium name="The Broad Institute Genomics Platform"/>
            <consortium name="The Broad Institute Genome Sequencing Center for Infectious Disease"/>
            <person name="Wu L."/>
            <person name="Ma J."/>
        </authorList>
    </citation>
    <scope>NUCLEOTIDE SEQUENCE [LARGE SCALE GENOMIC DNA]</scope>
    <source>
        <strain evidence="2">JCM 31405</strain>
    </source>
</reference>